<sequence>MKARNLLLVIGTAMLLSCQSEKKLDNPEVLEKVLISYFDGIKNKDLDKMNAVTSEDFVLFEDGKIWNNDSLYNFLNSLPPYSATFSLSPLKISIDDKIGNLYYINHMDMILNDTIEDNYDWIESATFKKVDGEWKIDFLHSTVKE</sequence>
<evidence type="ECO:0000313" key="3">
    <source>
        <dbReference type="Proteomes" id="UP000708576"/>
    </source>
</evidence>
<dbReference type="InterPro" id="IPR032710">
    <property type="entry name" value="NTF2-like_dom_sf"/>
</dbReference>
<dbReference type="SUPFAM" id="SSF54427">
    <property type="entry name" value="NTF2-like"/>
    <property type="match status" value="1"/>
</dbReference>
<proteinExistence type="predicted"/>
<gene>
    <name evidence="2" type="ORF">KEM10_15160</name>
</gene>
<dbReference type="EMBL" id="JAGUCO010000013">
    <property type="protein sequence ID" value="MBS2099633.1"/>
    <property type="molecule type" value="Genomic_DNA"/>
</dbReference>
<dbReference type="RefSeq" id="WP_212216877.1">
    <property type="nucleotide sequence ID" value="NZ_JAGUCO010000013.1"/>
</dbReference>
<keyword evidence="3" id="KW-1185">Reference proteome</keyword>
<comment type="caution">
    <text evidence="2">The sequence shown here is derived from an EMBL/GenBank/DDBJ whole genome shotgun (WGS) entry which is preliminary data.</text>
</comment>
<organism evidence="2 3">
    <name type="scientific">Carboxylicivirga linearis</name>
    <dbReference type="NCBI Taxonomy" id="1628157"/>
    <lineage>
        <taxon>Bacteria</taxon>
        <taxon>Pseudomonadati</taxon>
        <taxon>Bacteroidota</taxon>
        <taxon>Bacteroidia</taxon>
        <taxon>Marinilabiliales</taxon>
        <taxon>Marinilabiliaceae</taxon>
        <taxon>Carboxylicivirga</taxon>
    </lineage>
</organism>
<dbReference type="Proteomes" id="UP000708576">
    <property type="component" value="Unassembled WGS sequence"/>
</dbReference>
<protein>
    <submittedName>
        <fullName evidence="2">Nuclear transport factor 2 family protein</fullName>
    </submittedName>
</protein>
<dbReference type="InterPro" id="IPR027843">
    <property type="entry name" value="DUF4440"/>
</dbReference>
<dbReference type="Gene3D" id="3.10.450.50">
    <property type="match status" value="1"/>
</dbReference>
<evidence type="ECO:0000259" key="1">
    <source>
        <dbReference type="Pfam" id="PF14534"/>
    </source>
</evidence>
<evidence type="ECO:0000313" key="2">
    <source>
        <dbReference type="EMBL" id="MBS2099633.1"/>
    </source>
</evidence>
<accession>A0ABS5JXM2</accession>
<feature type="domain" description="DUF4440" evidence="1">
    <location>
        <begin position="33"/>
        <end position="136"/>
    </location>
</feature>
<reference evidence="2 3" key="1">
    <citation type="journal article" date="2015" name="Int. J. Syst. Evol. Microbiol.">
        <title>Carboxylicivirga linearis sp. nov., isolated from a sea cucumber culture pond.</title>
        <authorList>
            <person name="Wang F.Q."/>
            <person name="Zhou Y.X."/>
            <person name="Lin X.Z."/>
            <person name="Chen G.J."/>
            <person name="Du Z.J."/>
        </authorList>
    </citation>
    <scope>NUCLEOTIDE SEQUENCE [LARGE SCALE GENOMIC DNA]</scope>
    <source>
        <strain evidence="2 3">FB218</strain>
    </source>
</reference>
<dbReference type="PROSITE" id="PS51257">
    <property type="entry name" value="PROKAR_LIPOPROTEIN"/>
    <property type="match status" value="1"/>
</dbReference>
<dbReference type="Pfam" id="PF14534">
    <property type="entry name" value="DUF4440"/>
    <property type="match status" value="1"/>
</dbReference>
<name>A0ABS5JXM2_9BACT</name>